<name>A0A7S4IZ85_9STRA</name>
<dbReference type="SUPFAM" id="SSF53300">
    <property type="entry name" value="vWA-like"/>
    <property type="match status" value="1"/>
</dbReference>
<accession>A0A7S4IZ85</accession>
<sequence length="506" mass="54561">MSTLNGTTTAESTEDTFVDVAMEIQGEDAGFSNESVPTLKLKVTPRHDAVGIDNPATRTTQVCATVAARELPEENEEDERSSVDITVALDVSGSMNGAKLDLCKATLELLLRELRPRDRFGLVTFSNDARLDIPTRKLTPEGKRAALDRINNLHVRGMTNISGGIGMAIQDLKSVEDPNEVRSVFLLTDGLANRGVTDPKGIVDLTKGCLQQAGDGGAPITIHTFGYGSGHNAKLLRDITQSTQGGTYYFVEGDSDVASAFGDALGGILSIVAQNTVVNIRVSPEAALLGVSIVDVHHDHKMRQPDGSYAVTLGDFYSEESRDVILEVSLASGSRGSEPVPHVQCTLSYLDTIKKCLTDGDAVTASIARPTGSKMSPSNLHVAAQWLRIRATRAMKEADDLSRVGNLEEARAKIRACLNEIEAETTEGAQSHPLIVQLVSDLNESLVGLADRETYAAQGEMYMQNKLMGHAQQRCCESRFDTDNVYRGSKKAFTARRMFSGASSKK</sequence>
<reference evidence="2" key="1">
    <citation type="submission" date="2021-01" db="EMBL/GenBank/DDBJ databases">
        <authorList>
            <person name="Corre E."/>
            <person name="Pelletier E."/>
            <person name="Niang G."/>
            <person name="Scheremetjew M."/>
            <person name="Finn R."/>
            <person name="Kale V."/>
            <person name="Holt S."/>
            <person name="Cochrane G."/>
            <person name="Meng A."/>
            <person name="Brown T."/>
            <person name="Cohen L."/>
        </authorList>
    </citation>
    <scope>NUCLEOTIDE SEQUENCE</scope>
    <source>
        <strain evidence="2">Isolate 1302-5</strain>
    </source>
</reference>
<feature type="domain" description="VWFA" evidence="1">
    <location>
        <begin position="84"/>
        <end position="265"/>
    </location>
</feature>
<proteinExistence type="predicted"/>
<evidence type="ECO:0000313" key="2">
    <source>
        <dbReference type="EMBL" id="CAE2243804.1"/>
    </source>
</evidence>
<dbReference type="PROSITE" id="PS50234">
    <property type="entry name" value="VWFA"/>
    <property type="match status" value="1"/>
</dbReference>
<dbReference type="InterPro" id="IPR002035">
    <property type="entry name" value="VWF_A"/>
</dbReference>
<dbReference type="Pfam" id="PF00092">
    <property type="entry name" value="VWA"/>
    <property type="match status" value="1"/>
</dbReference>
<dbReference type="SMART" id="SM00327">
    <property type="entry name" value="VWA"/>
    <property type="match status" value="1"/>
</dbReference>
<dbReference type="InterPro" id="IPR051266">
    <property type="entry name" value="CLCR"/>
</dbReference>
<protein>
    <recommendedName>
        <fullName evidence="1">VWFA domain-containing protein</fullName>
    </recommendedName>
</protein>
<dbReference type="PANTHER" id="PTHR10579">
    <property type="entry name" value="CALCIUM-ACTIVATED CHLORIDE CHANNEL REGULATOR"/>
    <property type="match status" value="1"/>
</dbReference>
<dbReference type="Gene3D" id="3.40.50.410">
    <property type="entry name" value="von Willebrand factor, type A domain"/>
    <property type="match status" value="1"/>
</dbReference>
<evidence type="ECO:0000259" key="1">
    <source>
        <dbReference type="PROSITE" id="PS50234"/>
    </source>
</evidence>
<dbReference type="InterPro" id="IPR036465">
    <property type="entry name" value="vWFA_dom_sf"/>
</dbReference>
<dbReference type="EMBL" id="HBKQ01026046">
    <property type="protein sequence ID" value="CAE2243804.1"/>
    <property type="molecule type" value="Transcribed_RNA"/>
</dbReference>
<dbReference type="AlphaFoldDB" id="A0A7S4IZ85"/>
<gene>
    <name evidence="2" type="ORF">OAUR00152_LOCUS17633</name>
</gene>
<dbReference type="PANTHER" id="PTHR10579:SF43">
    <property type="entry name" value="ZINC FINGER (C3HC4-TYPE RING FINGER) FAMILY PROTEIN"/>
    <property type="match status" value="1"/>
</dbReference>
<organism evidence="2">
    <name type="scientific">Odontella aurita</name>
    <dbReference type="NCBI Taxonomy" id="265563"/>
    <lineage>
        <taxon>Eukaryota</taxon>
        <taxon>Sar</taxon>
        <taxon>Stramenopiles</taxon>
        <taxon>Ochrophyta</taxon>
        <taxon>Bacillariophyta</taxon>
        <taxon>Mediophyceae</taxon>
        <taxon>Biddulphiophycidae</taxon>
        <taxon>Eupodiscales</taxon>
        <taxon>Odontellaceae</taxon>
        <taxon>Odontella</taxon>
    </lineage>
</organism>